<dbReference type="PRINTS" id="PR00598">
    <property type="entry name" value="HTHMARR"/>
</dbReference>
<dbReference type="InterPro" id="IPR039422">
    <property type="entry name" value="MarR/SlyA-like"/>
</dbReference>
<dbReference type="GO" id="GO:0006950">
    <property type="term" value="P:response to stress"/>
    <property type="evidence" value="ECO:0007669"/>
    <property type="project" value="TreeGrafter"/>
</dbReference>
<name>A0A4P8IBP6_9FIRM</name>
<dbReference type="InterPro" id="IPR036390">
    <property type="entry name" value="WH_DNA-bd_sf"/>
</dbReference>
<dbReference type="AlphaFoldDB" id="A0A4P8IBP6"/>
<reference evidence="2 3" key="1">
    <citation type="submission" date="2019-05" db="EMBL/GenBank/DDBJ databases">
        <title>Complete genome sequencing of Anaerostipes rhamnosivorans.</title>
        <authorList>
            <person name="Bui T.P.N."/>
            <person name="de Vos W.M."/>
        </authorList>
    </citation>
    <scope>NUCLEOTIDE SEQUENCE [LARGE SCALE GENOMIC DNA]</scope>
    <source>
        <strain evidence="2 3">1y2</strain>
    </source>
</reference>
<feature type="domain" description="HTH marR-type" evidence="1">
    <location>
        <begin position="1"/>
        <end position="139"/>
    </location>
</feature>
<dbReference type="KEGG" id="arf:AR1Y2_1658"/>
<dbReference type="RefSeq" id="WP_137328535.1">
    <property type="nucleotide sequence ID" value="NZ_CP040058.1"/>
</dbReference>
<proteinExistence type="predicted"/>
<dbReference type="InterPro" id="IPR036388">
    <property type="entry name" value="WH-like_DNA-bd_sf"/>
</dbReference>
<dbReference type="Proteomes" id="UP000298653">
    <property type="component" value="Chromosome"/>
</dbReference>
<dbReference type="OrthoDB" id="2051697at2"/>
<evidence type="ECO:0000313" key="3">
    <source>
        <dbReference type="Proteomes" id="UP000298653"/>
    </source>
</evidence>
<dbReference type="GO" id="GO:0003700">
    <property type="term" value="F:DNA-binding transcription factor activity"/>
    <property type="evidence" value="ECO:0007669"/>
    <property type="project" value="InterPro"/>
</dbReference>
<evidence type="ECO:0000313" key="2">
    <source>
        <dbReference type="EMBL" id="QCP35112.1"/>
    </source>
</evidence>
<dbReference type="SUPFAM" id="SSF46785">
    <property type="entry name" value="Winged helix' DNA-binding domain"/>
    <property type="match status" value="1"/>
</dbReference>
<protein>
    <submittedName>
        <fullName evidence="2">Transcriptional regulator, MarR family</fullName>
    </submittedName>
</protein>
<keyword evidence="3" id="KW-1185">Reference proteome</keyword>
<dbReference type="Gene3D" id="1.10.10.10">
    <property type="entry name" value="Winged helix-like DNA-binding domain superfamily/Winged helix DNA-binding domain"/>
    <property type="match status" value="1"/>
</dbReference>
<dbReference type="EMBL" id="CP040058">
    <property type="protein sequence ID" value="QCP35112.1"/>
    <property type="molecule type" value="Genomic_DNA"/>
</dbReference>
<dbReference type="PANTHER" id="PTHR33164">
    <property type="entry name" value="TRANSCRIPTIONAL REGULATOR, MARR FAMILY"/>
    <property type="match status" value="1"/>
</dbReference>
<dbReference type="PANTHER" id="PTHR33164:SF43">
    <property type="entry name" value="HTH-TYPE TRANSCRIPTIONAL REPRESSOR YETL"/>
    <property type="match status" value="1"/>
</dbReference>
<organism evidence="2 3">
    <name type="scientific">Anaerostipes rhamnosivorans</name>
    <dbReference type="NCBI Taxonomy" id="1229621"/>
    <lineage>
        <taxon>Bacteria</taxon>
        <taxon>Bacillati</taxon>
        <taxon>Bacillota</taxon>
        <taxon>Clostridia</taxon>
        <taxon>Lachnospirales</taxon>
        <taxon>Lachnospiraceae</taxon>
        <taxon>Anaerostipes</taxon>
    </lineage>
</organism>
<accession>A0A4P8IBP6</accession>
<dbReference type="InterPro" id="IPR000835">
    <property type="entry name" value="HTH_MarR-typ"/>
</dbReference>
<dbReference type="Pfam" id="PF12802">
    <property type="entry name" value="MarR_2"/>
    <property type="match status" value="1"/>
</dbReference>
<gene>
    <name evidence="2" type="ORF">AR1Y2_1658</name>
</gene>
<sequence>MKDEKWLESMEKLGTVRLFSSLYVKKSRKGALTSAQEIDLLFRTALAEEALTPLDLSYAMGIRKNAVSRLIEDLTKKHLVQKIECKKDKRSYYLKITENGKKELDDTYYYYMEPFYELQRNLGEEDFDTLMKLIQKANDSAMDKK</sequence>
<evidence type="ECO:0000259" key="1">
    <source>
        <dbReference type="PROSITE" id="PS50995"/>
    </source>
</evidence>
<dbReference type="PROSITE" id="PS50995">
    <property type="entry name" value="HTH_MARR_2"/>
    <property type="match status" value="1"/>
</dbReference>
<dbReference type="SMART" id="SM00347">
    <property type="entry name" value="HTH_MARR"/>
    <property type="match status" value="1"/>
</dbReference>